<protein>
    <submittedName>
        <fullName evidence="1">Uncharacterized protein</fullName>
    </submittedName>
</protein>
<comment type="caution">
    <text evidence="1">The sequence shown here is derived from an EMBL/GenBank/DDBJ whole genome shotgun (WGS) entry which is preliminary data.</text>
</comment>
<reference evidence="1" key="1">
    <citation type="journal article" date="2022" name="bioRxiv">
        <title>Sequencing and chromosome-scale assembly of the giantPleurodeles waltlgenome.</title>
        <authorList>
            <person name="Brown T."/>
            <person name="Elewa A."/>
            <person name="Iarovenko S."/>
            <person name="Subramanian E."/>
            <person name="Araus A.J."/>
            <person name="Petzold A."/>
            <person name="Susuki M."/>
            <person name="Suzuki K.-i.T."/>
            <person name="Hayashi T."/>
            <person name="Toyoda A."/>
            <person name="Oliveira C."/>
            <person name="Osipova E."/>
            <person name="Leigh N.D."/>
            <person name="Simon A."/>
            <person name="Yun M.H."/>
        </authorList>
    </citation>
    <scope>NUCLEOTIDE SEQUENCE</scope>
    <source>
        <strain evidence="1">20211129_DDA</strain>
        <tissue evidence="1">Liver</tissue>
    </source>
</reference>
<gene>
    <name evidence="1" type="ORF">NDU88_002926</name>
</gene>
<evidence type="ECO:0000313" key="2">
    <source>
        <dbReference type="Proteomes" id="UP001066276"/>
    </source>
</evidence>
<organism evidence="1 2">
    <name type="scientific">Pleurodeles waltl</name>
    <name type="common">Iberian ribbed newt</name>
    <dbReference type="NCBI Taxonomy" id="8319"/>
    <lineage>
        <taxon>Eukaryota</taxon>
        <taxon>Metazoa</taxon>
        <taxon>Chordata</taxon>
        <taxon>Craniata</taxon>
        <taxon>Vertebrata</taxon>
        <taxon>Euteleostomi</taxon>
        <taxon>Amphibia</taxon>
        <taxon>Batrachia</taxon>
        <taxon>Caudata</taxon>
        <taxon>Salamandroidea</taxon>
        <taxon>Salamandridae</taxon>
        <taxon>Pleurodelinae</taxon>
        <taxon>Pleurodeles</taxon>
    </lineage>
</organism>
<dbReference type="AlphaFoldDB" id="A0AAV7SEL7"/>
<name>A0AAV7SEL7_PLEWA</name>
<sequence length="139" mass="15772">MNTFVPSTRHKLETEIAPEVVQTEMNEYMSELTKVAKFFFKQVTRAAKKRANRDDLWEAVPASLTVANSRRVLLGSRGLSEKEEDISRWRTPGGFFLVPVGSRRKKRIFLGGCGELENGSMFHDLKGDIVLRGQNIMNV</sequence>
<accession>A0AAV7SEL7</accession>
<dbReference type="EMBL" id="JANPWB010000008">
    <property type="protein sequence ID" value="KAJ1162458.1"/>
    <property type="molecule type" value="Genomic_DNA"/>
</dbReference>
<dbReference type="Proteomes" id="UP001066276">
    <property type="component" value="Chromosome 4_2"/>
</dbReference>
<keyword evidence="2" id="KW-1185">Reference proteome</keyword>
<proteinExistence type="predicted"/>
<evidence type="ECO:0000313" key="1">
    <source>
        <dbReference type="EMBL" id="KAJ1162458.1"/>
    </source>
</evidence>